<comment type="caution">
    <text evidence="1">The sequence shown here is derived from an EMBL/GenBank/DDBJ whole genome shotgun (WGS) entry which is preliminary data.</text>
</comment>
<evidence type="ECO:0000313" key="2">
    <source>
        <dbReference type="Proteomes" id="UP000309117"/>
    </source>
</evidence>
<reference evidence="1 2" key="1">
    <citation type="submission" date="2019-04" db="EMBL/GenBank/DDBJ databases">
        <title>Microbes associate with the intestines of laboratory mice.</title>
        <authorList>
            <person name="Navarre W."/>
            <person name="Wong E."/>
            <person name="Huang K."/>
            <person name="Tropini C."/>
            <person name="Ng K."/>
            <person name="Yu B."/>
        </authorList>
    </citation>
    <scope>NUCLEOTIDE SEQUENCE [LARGE SCALE GENOMIC DNA]</scope>
    <source>
        <strain evidence="1 2">NM61_E11</strain>
    </source>
</reference>
<dbReference type="Proteomes" id="UP000309117">
    <property type="component" value="Unassembled WGS sequence"/>
</dbReference>
<sequence>MIIKARKQGNSIVLTIPKSLNVPVNTEFTVDLKNNGDLVYKRTDQKGYDLWSDPAYDNYDYEAEIEREYRELGYNPREVKPMGKELDNGTN</sequence>
<dbReference type="EMBL" id="SRYV01000020">
    <property type="protein sequence ID" value="TGY11240.1"/>
    <property type="molecule type" value="Genomic_DNA"/>
</dbReference>
<dbReference type="AlphaFoldDB" id="A0A4V3RD51"/>
<protein>
    <submittedName>
        <fullName evidence="1">AbrB family toxin-antitoxin system antitoxin</fullName>
    </submittedName>
</protein>
<evidence type="ECO:0000313" key="1">
    <source>
        <dbReference type="EMBL" id="TGY11240.1"/>
    </source>
</evidence>
<gene>
    <name evidence="1" type="ORF">E5351_09115</name>
</gene>
<name>A0A4V3RD51_9LACO</name>
<proteinExistence type="predicted"/>
<dbReference type="RefSeq" id="WP_004046249.1">
    <property type="nucleotide sequence ID" value="NZ_AQFR02000003.1"/>
</dbReference>
<accession>A0A4V3RD51</accession>
<organism evidence="1 2">
    <name type="scientific">Lactobacillus intestinalis</name>
    <dbReference type="NCBI Taxonomy" id="151781"/>
    <lineage>
        <taxon>Bacteria</taxon>
        <taxon>Bacillati</taxon>
        <taxon>Bacillota</taxon>
        <taxon>Bacilli</taxon>
        <taxon>Lactobacillales</taxon>
        <taxon>Lactobacillaceae</taxon>
        <taxon>Lactobacillus</taxon>
    </lineage>
</organism>